<name>A0AAE9J8T2_CAEBR</name>
<reference evidence="2 3" key="1">
    <citation type="submission" date="2022-04" db="EMBL/GenBank/DDBJ databases">
        <title>Chromosome-level reference genomes for two strains of Caenorhabditis briggsae: an improved platform for comparative genomics.</title>
        <authorList>
            <person name="Stevens L."/>
            <person name="Andersen E."/>
        </authorList>
    </citation>
    <scope>NUCLEOTIDE SEQUENCE [LARGE SCALE GENOMIC DNA]</scope>
    <source>
        <strain evidence="2">VX34</strain>
        <tissue evidence="2">Whole-organism</tissue>
    </source>
</reference>
<accession>A0AAE9J8T2</accession>
<evidence type="ECO:0000313" key="2">
    <source>
        <dbReference type="EMBL" id="UMM18646.1"/>
    </source>
</evidence>
<proteinExistence type="predicted"/>
<protein>
    <submittedName>
        <fullName evidence="2">Uncharacterized protein</fullName>
    </submittedName>
</protein>
<gene>
    <name evidence="2" type="ORF">L5515_014612</name>
</gene>
<evidence type="ECO:0000256" key="1">
    <source>
        <dbReference type="SAM" id="MobiDB-lite"/>
    </source>
</evidence>
<evidence type="ECO:0000313" key="3">
    <source>
        <dbReference type="Proteomes" id="UP000829354"/>
    </source>
</evidence>
<dbReference type="Proteomes" id="UP000829354">
    <property type="component" value="Chromosome II"/>
</dbReference>
<dbReference type="EMBL" id="CP092621">
    <property type="protein sequence ID" value="UMM18646.1"/>
    <property type="molecule type" value="Genomic_DNA"/>
</dbReference>
<dbReference type="AlphaFoldDB" id="A0AAE9J8T2"/>
<keyword evidence="3" id="KW-1185">Reference proteome</keyword>
<organism evidence="2 3">
    <name type="scientific">Caenorhabditis briggsae</name>
    <dbReference type="NCBI Taxonomy" id="6238"/>
    <lineage>
        <taxon>Eukaryota</taxon>
        <taxon>Metazoa</taxon>
        <taxon>Ecdysozoa</taxon>
        <taxon>Nematoda</taxon>
        <taxon>Chromadorea</taxon>
        <taxon>Rhabditida</taxon>
        <taxon>Rhabditina</taxon>
        <taxon>Rhabditomorpha</taxon>
        <taxon>Rhabditoidea</taxon>
        <taxon>Rhabditidae</taxon>
        <taxon>Peloderinae</taxon>
        <taxon>Caenorhabditis</taxon>
    </lineage>
</organism>
<feature type="compositionally biased region" description="Polar residues" evidence="1">
    <location>
        <begin position="41"/>
        <end position="63"/>
    </location>
</feature>
<sequence length="83" mass="8841">MGKGFMALEGGEKTGRVSTQTPYEFAHAWTTAPDVTLRGGKNNNQQNSSIWKADFSSGSNGDRSVSMELKNAPLAAPSTFSQS</sequence>
<feature type="region of interest" description="Disordered" evidence="1">
    <location>
        <begin position="34"/>
        <end position="83"/>
    </location>
</feature>